<keyword evidence="1" id="KW-0436">Ligase</keyword>
<dbReference type="InterPro" id="IPR009097">
    <property type="entry name" value="Cyclic_Pdiesterase"/>
</dbReference>
<dbReference type="SUPFAM" id="SSF55144">
    <property type="entry name" value="LigT-like"/>
    <property type="match status" value="1"/>
</dbReference>
<proteinExistence type="predicted"/>
<dbReference type="Pfam" id="PF13563">
    <property type="entry name" value="2_5_RNA_ligase2"/>
    <property type="match status" value="1"/>
</dbReference>
<dbReference type="Gene3D" id="3.90.1140.10">
    <property type="entry name" value="Cyclic phosphodiesterase"/>
    <property type="match status" value="1"/>
</dbReference>
<evidence type="ECO:0000313" key="2">
    <source>
        <dbReference type="Proteomes" id="UP001501468"/>
    </source>
</evidence>
<comment type="caution">
    <text evidence="1">The sequence shown here is derived from an EMBL/GenBank/DDBJ whole genome shotgun (WGS) entry which is preliminary data.</text>
</comment>
<accession>A0ABP7EBK0</accession>
<sequence>MPSNGAGHSVLQVPVPELEPFVLARTRHYDTDYVSADPAFVHAHVTALAPFLGAPQLTPSTLAAIAEIAGTTTPFDFSLERVDTFPNGIIHLLPEPSTPFAALTAALWHAFPQCPPYAGRFGDVVPHLTLDAVSGDVTQRSTHDLVAPQLPARCRAERLDLAWYEPGSCRILQSWRLGG</sequence>
<dbReference type="EMBL" id="BAABDC010000007">
    <property type="protein sequence ID" value="GAA3716972.1"/>
    <property type="molecule type" value="Genomic_DNA"/>
</dbReference>
<keyword evidence="2" id="KW-1185">Reference proteome</keyword>
<organism evidence="1 2">
    <name type="scientific">Terrabacter ginsenosidimutans</name>
    <dbReference type="NCBI Taxonomy" id="490575"/>
    <lineage>
        <taxon>Bacteria</taxon>
        <taxon>Bacillati</taxon>
        <taxon>Actinomycetota</taxon>
        <taxon>Actinomycetes</taxon>
        <taxon>Micrococcales</taxon>
        <taxon>Intrasporangiaceae</taxon>
        <taxon>Terrabacter</taxon>
    </lineage>
</organism>
<name>A0ABP7EBK0_9MICO</name>
<reference evidence="2" key="1">
    <citation type="journal article" date="2019" name="Int. J. Syst. Evol. Microbiol.">
        <title>The Global Catalogue of Microorganisms (GCM) 10K type strain sequencing project: providing services to taxonomists for standard genome sequencing and annotation.</title>
        <authorList>
            <consortium name="The Broad Institute Genomics Platform"/>
            <consortium name="The Broad Institute Genome Sequencing Center for Infectious Disease"/>
            <person name="Wu L."/>
            <person name="Ma J."/>
        </authorList>
    </citation>
    <scope>NUCLEOTIDE SEQUENCE [LARGE SCALE GENOMIC DNA]</scope>
    <source>
        <strain evidence="2">JCM 17125</strain>
    </source>
</reference>
<protein>
    <submittedName>
        <fullName evidence="1">2'-5' RNA ligase family protein</fullName>
    </submittedName>
</protein>
<evidence type="ECO:0000313" key="1">
    <source>
        <dbReference type="EMBL" id="GAA3716972.1"/>
    </source>
</evidence>
<dbReference type="GO" id="GO:0016874">
    <property type="term" value="F:ligase activity"/>
    <property type="evidence" value="ECO:0007669"/>
    <property type="project" value="UniProtKB-KW"/>
</dbReference>
<gene>
    <name evidence="1" type="ORF">GCM10022399_37090</name>
</gene>
<dbReference type="Proteomes" id="UP001501468">
    <property type="component" value="Unassembled WGS sequence"/>
</dbReference>
<dbReference type="RefSeq" id="WP_344950126.1">
    <property type="nucleotide sequence ID" value="NZ_BAABDC010000007.1"/>
</dbReference>